<evidence type="ECO:0000313" key="5">
    <source>
        <dbReference type="Proteomes" id="UP000494106"/>
    </source>
</evidence>
<feature type="chain" id="PRO_5036273120" evidence="2">
    <location>
        <begin position="20"/>
        <end position="263"/>
    </location>
</feature>
<evidence type="ECO:0000313" key="3">
    <source>
        <dbReference type="EMBL" id="CAB3223263.1"/>
    </source>
</evidence>
<dbReference type="OrthoDB" id="7340586at2759"/>
<dbReference type="EMBL" id="CADEBC010000135">
    <property type="protein sequence ID" value="CAB3223263.1"/>
    <property type="molecule type" value="Genomic_DNA"/>
</dbReference>
<dbReference type="Proteomes" id="UP000494256">
    <property type="component" value="Unassembled WGS sequence"/>
</dbReference>
<proteinExistence type="predicted"/>
<feature type="compositionally biased region" description="Polar residues" evidence="1">
    <location>
        <begin position="47"/>
        <end position="60"/>
    </location>
</feature>
<name>A0A8S1ASA6_ARCPL</name>
<dbReference type="Proteomes" id="UP000494106">
    <property type="component" value="Unassembled WGS sequence"/>
</dbReference>
<dbReference type="AlphaFoldDB" id="A0A8S1ASA6"/>
<evidence type="ECO:0000256" key="2">
    <source>
        <dbReference type="SAM" id="SignalP"/>
    </source>
</evidence>
<feature type="compositionally biased region" description="Basic and acidic residues" evidence="1">
    <location>
        <begin position="37"/>
        <end position="46"/>
    </location>
</feature>
<sequence>MVYAYLLMGAFLVGTAVWGVKYFSETGGSAGENEASEGVKPDDDSKPSATGDNMAPSQPGDNMEPSPPGDSTKPSHPGENMKPPTPGDNMKPSQPGNDMKPSSPLETNKKPPITKPTTTKKKSKHLTGYFSNGWWSSHLYSGWAPNSYPGASWGTGIKPPKQTGGNLFEIDEELPSSDDKESSFSFLSNLTQIYFPKETEHVGGSKAGDSNLYDGTTTTTTEPVYEENVSEYEAVVVTVHKDHLKPPPGGWGVDYNPYFYFNG</sequence>
<comment type="caution">
    <text evidence="4">The sequence shown here is derived from an EMBL/GenBank/DDBJ whole genome shotgun (WGS) entry which is preliminary data.</text>
</comment>
<keyword evidence="5" id="KW-1185">Reference proteome</keyword>
<keyword evidence="2" id="KW-0732">Signal</keyword>
<evidence type="ECO:0000256" key="1">
    <source>
        <dbReference type="SAM" id="MobiDB-lite"/>
    </source>
</evidence>
<dbReference type="EMBL" id="CADEBD010000337">
    <property type="protein sequence ID" value="CAB3247961.1"/>
    <property type="molecule type" value="Genomic_DNA"/>
</dbReference>
<reference evidence="5 6" key="1">
    <citation type="submission" date="2020-04" db="EMBL/GenBank/DDBJ databases">
        <authorList>
            <person name="Wallbank WR R."/>
            <person name="Pardo Diaz C."/>
            <person name="Kozak K."/>
            <person name="Martin S."/>
            <person name="Jiggins C."/>
            <person name="Moest M."/>
            <person name="Warren A I."/>
            <person name="Byers J.R.P. K."/>
            <person name="Montejo-Kovacevich G."/>
            <person name="Yen C E."/>
        </authorList>
    </citation>
    <scope>NUCLEOTIDE SEQUENCE [LARGE SCALE GENOMIC DNA]</scope>
</reference>
<evidence type="ECO:0000313" key="6">
    <source>
        <dbReference type="Proteomes" id="UP000494256"/>
    </source>
</evidence>
<accession>A0A8S1ASA6</accession>
<gene>
    <name evidence="4" type="ORF">APLA_LOCUS12249</name>
    <name evidence="3" type="ORF">APLA_LOCUS1543</name>
</gene>
<protein>
    <submittedName>
        <fullName evidence="4">Uncharacterized protein</fullName>
    </submittedName>
</protein>
<organism evidence="4 6">
    <name type="scientific">Arctia plantaginis</name>
    <name type="common">Wood tiger moth</name>
    <name type="synonym">Phalaena plantaginis</name>
    <dbReference type="NCBI Taxonomy" id="874455"/>
    <lineage>
        <taxon>Eukaryota</taxon>
        <taxon>Metazoa</taxon>
        <taxon>Ecdysozoa</taxon>
        <taxon>Arthropoda</taxon>
        <taxon>Hexapoda</taxon>
        <taxon>Insecta</taxon>
        <taxon>Pterygota</taxon>
        <taxon>Neoptera</taxon>
        <taxon>Endopterygota</taxon>
        <taxon>Lepidoptera</taxon>
        <taxon>Glossata</taxon>
        <taxon>Ditrysia</taxon>
        <taxon>Noctuoidea</taxon>
        <taxon>Erebidae</taxon>
        <taxon>Arctiinae</taxon>
        <taxon>Arctia</taxon>
    </lineage>
</organism>
<evidence type="ECO:0000313" key="4">
    <source>
        <dbReference type="EMBL" id="CAB3247961.1"/>
    </source>
</evidence>
<feature type="region of interest" description="Disordered" evidence="1">
    <location>
        <begin position="28"/>
        <end position="124"/>
    </location>
</feature>
<feature type="signal peptide" evidence="2">
    <location>
        <begin position="1"/>
        <end position="19"/>
    </location>
</feature>